<dbReference type="OrthoDB" id="6401829at2"/>
<dbReference type="PROSITE" id="PS51257">
    <property type="entry name" value="PROKAR_LIPOPROTEIN"/>
    <property type="match status" value="1"/>
</dbReference>
<dbReference type="Proteomes" id="UP000002572">
    <property type="component" value="Chromosome"/>
</dbReference>
<sequence>MRGKFQATIIVVFVGILALLMSGCGQDDVETTVRKGTLQLDPSVTVEDALQGYQYFRRSSWKTFTDPQGRQIVEFSGPIHYDAFQGTRWMGMEITAEQLAVAKKYFQDTRMEYVAQFAVSKDGKTFNLHFSGLQLSGPHRETGQPIQQHLPDDDYSMIRSVYSNQPLETVWAFLYSAASE</sequence>
<evidence type="ECO:0000313" key="2">
    <source>
        <dbReference type="Proteomes" id="UP000002572"/>
    </source>
</evidence>
<accession>E6W025</accession>
<dbReference type="InParanoid" id="E6W025"/>
<dbReference type="RefSeq" id="WP_013505040.1">
    <property type="nucleotide sequence ID" value="NC_014836.1"/>
</dbReference>
<gene>
    <name evidence="1" type="ordered locus">Selin_0397</name>
</gene>
<evidence type="ECO:0008006" key="3">
    <source>
        <dbReference type="Google" id="ProtNLM"/>
    </source>
</evidence>
<name>E6W025_DESIS</name>
<reference evidence="1 2" key="1">
    <citation type="submission" date="2010-12" db="EMBL/GenBank/DDBJ databases">
        <title>Complete sequence of Desulfurispirillum indicum S5.</title>
        <authorList>
            <consortium name="US DOE Joint Genome Institute"/>
            <person name="Lucas S."/>
            <person name="Copeland A."/>
            <person name="Lapidus A."/>
            <person name="Cheng J.-F."/>
            <person name="Goodwin L."/>
            <person name="Pitluck S."/>
            <person name="Chertkov O."/>
            <person name="Held B."/>
            <person name="Detter J.C."/>
            <person name="Han C."/>
            <person name="Tapia R."/>
            <person name="Land M."/>
            <person name="Hauser L."/>
            <person name="Kyrpides N."/>
            <person name="Ivanova N."/>
            <person name="Mikhailova N."/>
            <person name="Haggblom M."/>
            <person name="Rauschenbach I."/>
            <person name="Bini E."/>
            <person name="Woyke T."/>
        </authorList>
    </citation>
    <scope>NUCLEOTIDE SEQUENCE [LARGE SCALE GENOMIC DNA]</scope>
    <source>
        <strain evidence="2">ATCC BAA-1389 / DSM 22839 / S5</strain>
    </source>
</reference>
<dbReference type="EMBL" id="CP002432">
    <property type="protein sequence ID" value="ADU65151.1"/>
    <property type="molecule type" value="Genomic_DNA"/>
</dbReference>
<dbReference type="KEGG" id="din:Selin_0397"/>
<organism evidence="1 2">
    <name type="scientific">Desulfurispirillum indicum (strain ATCC BAA-1389 / DSM 22839 / S5)</name>
    <dbReference type="NCBI Taxonomy" id="653733"/>
    <lineage>
        <taxon>Bacteria</taxon>
        <taxon>Pseudomonadati</taxon>
        <taxon>Chrysiogenota</taxon>
        <taxon>Chrysiogenia</taxon>
        <taxon>Chrysiogenales</taxon>
        <taxon>Chrysiogenaceae</taxon>
        <taxon>Desulfurispirillum</taxon>
    </lineage>
</organism>
<protein>
    <recommendedName>
        <fullName evidence="3">Lipoprotein</fullName>
    </recommendedName>
</protein>
<proteinExistence type="predicted"/>
<dbReference type="AlphaFoldDB" id="E6W025"/>
<keyword evidence="2" id="KW-1185">Reference proteome</keyword>
<dbReference type="HOGENOM" id="CLU_1530152_0_0_0"/>
<evidence type="ECO:0000313" key="1">
    <source>
        <dbReference type="EMBL" id="ADU65151.1"/>
    </source>
</evidence>
<dbReference type="STRING" id="653733.Selin_0397"/>